<reference evidence="1" key="2">
    <citation type="submission" date="2021-08" db="EMBL/GenBank/DDBJ databases">
        <authorList>
            <person name="Tani A."/>
            <person name="Ola A."/>
            <person name="Ogura Y."/>
            <person name="Katsura K."/>
            <person name="Hayashi T."/>
        </authorList>
    </citation>
    <scope>NUCLEOTIDE SEQUENCE</scope>
    <source>
        <strain evidence="1">DSM 21893</strain>
    </source>
</reference>
<sequence length="88" mass="9908">MSEQYEKARAIAEGAANGWDKFSDTAGVTWLADQISHAISDAVANEVRQRDGWKALYEQTDPNRPSELCNCRIGDCTRVTVRCREFAR</sequence>
<organism evidence="1 2">
    <name type="scientific">Methylobacterium bullatum</name>
    <dbReference type="NCBI Taxonomy" id="570505"/>
    <lineage>
        <taxon>Bacteria</taxon>
        <taxon>Pseudomonadati</taxon>
        <taxon>Pseudomonadota</taxon>
        <taxon>Alphaproteobacteria</taxon>
        <taxon>Hyphomicrobiales</taxon>
        <taxon>Methylobacteriaceae</taxon>
        <taxon>Methylobacterium</taxon>
    </lineage>
</organism>
<protein>
    <submittedName>
        <fullName evidence="1">Uncharacterized protein</fullName>
    </submittedName>
</protein>
<evidence type="ECO:0000313" key="2">
    <source>
        <dbReference type="Proteomes" id="UP001055307"/>
    </source>
</evidence>
<reference evidence="1" key="1">
    <citation type="journal article" date="2016" name="Front. Microbiol.">
        <title>Genome Sequence of the Piezophilic, Mesophilic Sulfate-Reducing Bacterium Desulfovibrio indicus J2T.</title>
        <authorList>
            <person name="Cao J."/>
            <person name="Maignien L."/>
            <person name="Shao Z."/>
            <person name="Alain K."/>
            <person name="Jebbar M."/>
        </authorList>
    </citation>
    <scope>NUCLEOTIDE SEQUENCE</scope>
    <source>
        <strain evidence="1">DSM 21893</strain>
    </source>
</reference>
<keyword evidence="2" id="KW-1185">Reference proteome</keyword>
<dbReference type="RefSeq" id="WP_192215688.1">
    <property type="nucleotide sequence ID" value="NZ_BPQF01000019.1"/>
</dbReference>
<gene>
    <name evidence="1" type="ORF">OICFNHDK_3767</name>
</gene>
<dbReference type="EMBL" id="BPQF01000019">
    <property type="protein sequence ID" value="GJD41284.1"/>
    <property type="molecule type" value="Genomic_DNA"/>
</dbReference>
<evidence type="ECO:0000313" key="1">
    <source>
        <dbReference type="EMBL" id="GJD41284.1"/>
    </source>
</evidence>
<name>A0AAV4ZAX5_9HYPH</name>
<accession>A0AAV4ZAX5</accession>
<proteinExistence type="predicted"/>
<comment type="caution">
    <text evidence="1">The sequence shown here is derived from an EMBL/GenBank/DDBJ whole genome shotgun (WGS) entry which is preliminary data.</text>
</comment>
<dbReference type="AlphaFoldDB" id="A0AAV4ZAX5"/>
<dbReference type="Proteomes" id="UP001055307">
    <property type="component" value="Unassembled WGS sequence"/>
</dbReference>